<gene>
    <name evidence="1" type="ORF">GRI39_01925</name>
</gene>
<protein>
    <submittedName>
        <fullName evidence="1">Uncharacterized protein</fullName>
    </submittedName>
</protein>
<sequence length="67" mass="7333">MKLNKGRKMEKSEHAERIYKTLLGIEAAIKAHHEALSAAAAEHGKELGFSDVIMRAAAPKNEPPNPE</sequence>
<keyword evidence="2" id="KW-1185">Reference proteome</keyword>
<dbReference type="Proteomes" id="UP000460561">
    <property type="component" value="Unassembled WGS sequence"/>
</dbReference>
<evidence type="ECO:0000313" key="2">
    <source>
        <dbReference type="Proteomes" id="UP000460561"/>
    </source>
</evidence>
<evidence type="ECO:0000313" key="1">
    <source>
        <dbReference type="EMBL" id="MXP24804.1"/>
    </source>
</evidence>
<accession>A0A845A4Z8</accession>
<organism evidence="1 2">
    <name type="scientific">Altericroceibacterium indicum</name>
    <dbReference type="NCBI Taxonomy" id="374177"/>
    <lineage>
        <taxon>Bacteria</taxon>
        <taxon>Pseudomonadati</taxon>
        <taxon>Pseudomonadota</taxon>
        <taxon>Alphaproteobacteria</taxon>
        <taxon>Sphingomonadales</taxon>
        <taxon>Erythrobacteraceae</taxon>
        <taxon>Altericroceibacterium</taxon>
    </lineage>
</organism>
<name>A0A845A4Z8_9SPHN</name>
<comment type="caution">
    <text evidence="1">The sequence shown here is derived from an EMBL/GenBank/DDBJ whole genome shotgun (WGS) entry which is preliminary data.</text>
</comment>
<dbReference type="EMBL" id="WTYQ01000001">
    <property type="protein sequence ID" value="MXP24804.1"/>
    <property type="molecule type" value="Genomic_DNA"/>
</dbReference>
<dbReference type="RefSeq" id="WP_160737999.1">
    <property type="nucleotide sequence ID" value="NZ_WTYQ01000001.1"/>
</dbReference>
<dbReference type="AlphaFoldDB" id="A0A845A4Z8"/>
<proteinExistence type="predicted"/>
<reference evidence="1 2" key="1">
    <citation type="submission" date="2019-12" db="EMBL/GenBank/DDBJ databases">
        <title>Genomic-based taxomic classification of the family Erythrobacteraceae.</title>
        <authorList>
            <person name="Xu L."/>
        </authorList>
    </citation>
    <scope>NUCLEOTIDE SEQUENCE [LARGE SCALE GENOMIC DNA]</scope>
    <source>
        <strain evidence="1 2">DSM 18604</strain>
    </source>
</reference>